<feature type="domain" description="C2" evidence="9">
    <location>
        <begin position="2152"/>
        <end position="2292"/>
    </location>
</feature>
<feature type="compositionally biased region" description="Acidic residues" evidence="8">
    <location>
        <begin position="943"/>
        <end position="955"/>
    </location>
</feature>
<dbReference type="InterPro" id="IPR000008">
    <property type="entry name" value="C2_dom"/>
</dbReference>
<dbReference type="Proteomes" id="UP001165160">
    <property type="component" value="Unassembled WGS sequence"/>
</dbReference>
<accession>A0A9W7BF82</accession>
<evidence type="ECO:0000256" key="4">
    <source>
        <dbReference type="ARBA" id="ARBA00022837"/>
    </source>
</evidence>
<sequence>MQAALTQTFANQGIGQSLLGGDKSQGVKNPLGKIGEDGEIVIEETKEDSNALVDGWEHDPIKMEIKFACSVLNWKSHLPKLKKDVLKIYAFYKQATVGDAPPPEEKPFDSLGSEKWEVWDKWRGTDKPTAKRRYITYLRSIDEKLVFVAVNEKPPYGFPQTRYKEKICARCNSRSGCLRELLDEDGKPIKLQILGKDVDPVIFEYDNMKAWFEKYENMQQCKWGKHIPLSEAQARPFKEWYDRPDVMGFKPFKVQKLVPLLKEVLHRQLEILYARQVDYKDKLDAKNKKQLHHAQKVLNEQTDRVLGMQYYHREVTGEEYTFEVPCLRSSKHCNTRRMAASGMNHTHPLEIMRPEVDYSYYERVVALRQETRRLGMSAMTGPTESSEERAEILAGRIAEFHRRQAGIMEAKRNQLYYEWRHPKQREDVLEYSEKYVRDQLDNAILSGDCDRMATLVARGAPANYETAHGFTALLKCVQLVKREALRKLVKHGADINYFNKQGMNALMWACKTDSLIMVHEILDQEGCAPGLEGKTGYTACMIAARFGNKHALEVMCEHVARNDEAKQLAVDRILNTRSLLKGKTALMICAHHRMAGMCRTLCKLGASTDIVDFNGYSAARIAHNAGWSKLGDWLQTTRAIGPNGIQTYSDNTNEKKERIEAGKLKRAIETGEVIKGEEGRKVALAILSGDINSRATTPSKAGSRGNSPNRGRSPNRSRGSPRKPGSPGSPNSSRPNTGGDVDNGTVTFDASLFAEGSLISTELSEVPEYLKIIAGGMAAPDTEIAAGTTALIRATFEGNQTIVRLLVENGCDANFDNKTGQTPLMSAAAGGNVQVAKYLLSKKAKLETKDQEGLNAIAYATNSNNQEMVDFLMSARLMGSEEAVRKLDEPTEEEVVDAVKEEGERRHENLMVKYGATPVNADDGDYESWRWRLPGLVNREYVEPEEPSSSDDSEEEERKAKGIGDKGVVKVRCCKCTLYIPCSHYKTFADMWNENPKGVGYKWGLRPKKDRPKGWQRGSSRGSRPGTSSSGFDWRATKDSKDEVEMAKKEHEKRMRAAFDSMDINNDGDLSKEEVKAAICFNKEVRELLELPDAASDEFDELYNSIDADQSNAVSYEEFHTYFAKKKEDLARKKRAEAKEAHFVKNLEGAFKLVDINGDGDVSKAEMLMAIQSNYKIQEMLGIKTGGVTTEEFEKIYAKVDTDGSDFIDFEEFKLFFVKKRIEDMEAEEKEDLCQRKAFNLMDVDGSGTLSKTEILIAVKDDVRIQALMGIEGGIESKDFEDLYKIIDDDNSREVTWDEFKQFFEKKKKAAARAKSREAKRKKAAKAADSDSDEEAPVARTPKGYGAMKRKTKKTTFSPKNAAGTPETPQQTQGGSKRHKFFDELGKKKKKKKKKGSRDDFWDGTAQDMFGWHGERKELLREDSRLMQLRKEVPYTGLNCDFAGKRYLNERCVKCSVGFAHVKLMPDDLSMCDRCVLDRFWETRSFCRIVPIQPKLVGAAPKGKAEDKLDVFEEPDEIQLVSFYIGQRRYDDADRMMKVLLEKQSEILEGGGADHVAMGYTLRALGGFEEARGRIPLARAHRENALDVFAAALGPTHKETLYSVELFTETLKKQGYWYEAVEYYNSIKMQFQDSKIADRRKLAIEMALKCDECLAEQEISMMKVEDAMSKELKKKDKPKMSRRHTLRHVMTFSEEKKLEDDDALIVDQKYMHDMLVSDSYHDMMGCKDFRKTCKLVGCFNLLRFYLAVMEFKVMRSGEAGFSHCCRRIYRDFVLEPDILDFVSNETRTWLGEILESEKRAPPADMYDELFEQGAHELYEKGFHNFTNTDQGKRWWKDHCMMLQHGKEVLFVQAVLRVIIAKREIKTCAWLELTLREYFKEKWSGDSKRFKMFMAERKRIRKLADELGATVTEYLEKFNTLKPDKFKKWKEGKLLRMREAASLRSQYGKGKTEVKKKKKLITGCFEVQFSVYRCRNLKKADMFGKSDPLVMLKWNGEEIGRTPVVNKSLNPEWGRFKFNSSLVMGKINDAHQKEPDGGQFTLEVYDMDMKVKVGDFLGQTVVDSLLACDTDAETRINKEERDLGNKPGQKLKTVGGTITFSCKAKWFKGGTLSSKLSMKCTGADGEDLEPGKGQCGGVFSDVKMPSFGLGGVKLPEVNLFGTKKKTIPSHFKLKLTVHRCKSLAKADMFGKSDPCVVVKFNGKEISRSPVVNKNLNPEWGKVTERGVVGGHTFEPYVELPCDKDGKMTTDQKDEVVGVEVYDCDLKMLGDFLGCVNFRAGRIMGMKGTEDAEFTLQQKPGAKKSKLVKGSVYLSVDTEFVKEHEVEEDQVGTALFKKGLGMMGKPTSAEEAEELKRQETDFSVVALPHG</sequence>
<dbReference type="SUPFAM" id="SSF49562">
    <property type="entry name" value="C2 domain (Calcium/lipid-binding domain, CaLB)"/>
    <property type="match status" value="2"/>
</dbReference>
<dbReference type="Gene3D" id="1.20.80.10">
    <property type="match status" value="1"/>
</dbReference>
<dbReference type="SMART" id="SM00248">
    <property type="entry name" value="ANK"/>
    <property type="match status" value="7"/>
</dbReference>
<dbReference type="InterPro" id="IPR016137">
    <property type="entry name" value="RGS"/>
</dbReference>
<dbReference type="InterPro" id="IPR018247">
    <property type="entry name" value="EF_Hand_1_Ca_BS"/>
</dbReference>
<dbReference type="Pfam" id="PF12796">
    <property type="entry name" value="Ank_2"/>
    <property type="match status" value="2"/>
</dbReference>
<dbReference type="SMART" id="SM00239">
    <property type="entry name" value="C2"/>
    <property type="match status" value="2"/>
</dbReference>
<feature type="domain" description="C2" evidence="9">
    <location>
        <begin position="1947"/>
        <end position="2077"/>
    </location>
</feature>
<keyword evidence="4" id="KW-0106">Calcium</keyword>
<feature type="region of interest" description="Disordered" evidence="8">
    <location>
        <begin position="1001"/>
        <end position="1041"/>
    </location>
</feature>
<evidence type="ECO:0000259" key="9">
    <source>
        <dbReference type="PROSITE" id="PS50004"/>
    </source>
</evidence>
<dbReference type="InterPro" id="IPR011990">
    <property type="entry name" value="TPR-like_helical_dom_sf"/>
</dbReference>
<evidence type="ECO:0000256" key="8">
    <source>
        <dbReference type="SAM" id="MobiDB-lite"/>
    </source>
</evidence>
<feature type="compositionally biased region" description="Low complexity" evidence="8">
    <location>
        <begin position="1017"/>
        <end position="1031"/>
    </location>
</feature>
<dbReference type="InterPro" id="IPR011992">
    <property type="entry name" value="EF-hand-dom_pair"/>
</dbReference>
<keyword evidence="2" id="KW-0677">Repeat</keyword>
<dbReference type="InterPro" id="IPR000582">
    <property type="entry name" value="Acyl-CoA-binding_protein"/>
</dbReference>
<reference evidence="14" key="1">
    <citation type="journal article" date="2023" name="Commun. Biol.">
        <title>Genome analysis of Parmales, the sister group of diatoms, reveals the evolutionary specialization of diatoms from phago-mixotrophs to photoautotrophs.</title>
        <authorList>
            <person name="Ban H."/>
            <person name="Sato S."/>
            <person name="Yoshikawa S."/>
            <person name="Yamada K."/>
            <person name="Nakamura Y."/>
            <person name="Ichinomiya M."/>
            <person name="Sato N."/>
            <person name="Blanc-Mathieu R."/>
            <person name="Endo H."/>
            <person name="Kuwata A."/>
            <person name="Ogata H."/>
        </authorList>
    </citation>
    <scope>NUCLEOTIDE SEQUENCE [LARGE SCALE GENOMIC DNA]</scope>
    <source>
        <strain evidence="14">NIES 3699</strain>
    </source>
</reference>
<dbReference type="PROSITE" id="PS50088">
    <property type="entry name" value="ANK_REPEAT"/>
    <property type="match status" value="3"/>
</dbReference>
<evidence type="ECO:0000256" key="6">
    <source>
        <dbReference type="ARBA" id="ARBA00038500"/>
    </source>
</evidence>
<dbReference type="InterPro" id="IPR002110">
    <property type="entry name" value="Ankyrin_rpt"/>
</dbReference>
<evidence type="ECO:0000259" key="11">
    <source>
        <dbReference type="PROSITE" id="PS50222"/>
    </source>
</evidence>
<evidence type="ECO:0000256" key="7">
    <source>
        <dbReference type="PROSITE-ProRule" id="PRU00023"/>
    </source>
</evidence>
<feature type="repeat" description="ANK" evidence="7">
    <location>
        <begin position="819"/>
        <end position="851"/>
    </location>
</feature>
<feature type="compositionally biased region" description="Basic residues" evidence="8">
    <location>
        <begin position="1314"/>
        <end position="1325"/>
    </location>
</feature>
<evidence type="ECO:0000313" key="13">
    <source>
        <dbReference type="EMBL" id="GMH85644.1"/>
    </source>
</evidence>
<feature type="compositionally biased region" description="Basic residues" evidence="8">
    <location>
        <begin position="1387"/>
        <end position="1396"/>
    </location>
</feature>
<feature type="compositionally biased region" description="Low complexity" evidence="8">
    <location>
        <begin position="722"/>
        <end position="739"/>
    </location>
</feature>
<evidence type="ECO:0000256" key="3">
    <source>
        <dbReference type="ARBA" id="ARBA00022786"/>
    </source>
</evidence>
<dbReference type="CDD" id="cd00030">
    <property type="entry name" value="C2"/>
    <property type="match status" value="2"/>
</dbReference>
<dbReference type="PROSITE" id="PS50132">
    <property type="entry name" value="RGS"/>
    <property type="match status" value="1"/>
</dbReference>
<dbReference type="SUPFAM" id="SSF48097">
    <property type="entry name" value="Regulator of G-protein signaling, RGS"/>
    <property type="match status" value="1"/>
</dbReference>
<protein>
    <recommendedName>
        <fullName evidence="15">Calmodulin</fullName>
    </recommendedName>
</protein>
<dbReference type="Gene3D" id="1.25.40.10">
    <property type="entry name" value="Tetratricopeptide repeat domain"/>
    <property type="match status" value="1"/>
</dbReference>
<evidence type="ECO:0000259" key="12">
    <source>
        <dbReference type="PROSITE" id="PS51228"/>
    </source>
</evidence>
<dbReference type="Pfam" id="PF00887">
    <property type="entry name" value="ACBP"/>
    <property type="match status" value="1"/>
</dbReference>
<evidence type="ECO:0000256" key="2">
    <source>
        <dbReference type="ARBA" id="ARBA00022737"/>
    </source>
</evidence>
<dbReference type="SUPFAM" id="SSF47027">
    <property type="entry name" value="Acyl-CoA binding protein"/>
    <property type="match status" value="1"/>
</dbReference>
<feature type="compositionally biased region" description="Low complexity" evidence="8">
    <location>
        <begin position="702"/>
        <end position="712"/>
    </location>
</feature>
<dbReference type="SUPFAM" id="SSF47473">
    <property type="entry name" value="EF-hand"/>
    <property type="match status" value="2"/>
</dbReference>
<feature type="region of interest" description="Disordered" evidence="8">
    <location>
        <begin position="941"/>
        <end position="962"/>
    </location>
</feature>
<keyword evidence="5 7" id="KW-0040">ANK repeat</keyword>
<dbReference type="PANTHER" id="PTHR24173:SF74">
    <property type="entry name" value="ANKYRIN REPEAT DOMAIN-CONTAINING PROTEIN 16"/>
    <property type="match status" value="1"/>
</dbReference>
<evidence type="ECO:0000256" key="5">
    <source>
        <dbReference type="ARBA" id="ARBA00023043"/>
    </source>
</evidence>
<feature type="domain" description="RGS" evidence="10">
    <location>
        <begin position="1729"/>
        <end position="1829"/>
    </location>
</feature>
<keyword evidence="14" id="KW-1185">Reference proteome</keyword>
<dbReference type="Gene3D" id="2.60.40.150">
    <property type="entry name" value="C2 domain"/>
    <property type="match status" value="2"/>
</dbReference>
<feature type="region of interest" description="Disordered" evidence="8">
    <location>
        <begin position="1314"/>
        <end position="1400"/>
    </location>
</feature>
<feature type="region of interest" description="Disordered" evidence="8">
    <location>
        <begin position="693"/>
        <end position="744"/>
    </location>
</feature>
<dbReference type="InterPro" id="IPR035984">
    <property type="entry name" value="Acyl-CoA-binding_sf"/>
</dbReference>
<feature type="domain" description="EF-hand" evidence="11">
    <location>
        <begin position="1094"/>
        <end position="1129"/>
    </location>
</feature>
<evidence type="ECO:0000259" key="10">
    <source>
        <dbReference type="PROSITE" id="PS50132"/>
    </source>
</evidence>
<dbReference type="PROSITE" id="PS50297">
    <property type="entry name" value="ANK_REP_REGION"/>
    <property type="match status" value="2"/>
</dbReference>
<dbReference type="Gene3D" id="1.25.40.20">
    <property type="entry name" value="Ankyrin repeat-containing domain"/>
    <property type="match status" value="2"/>
</dbReference>
<organism evidence="13 14">
    <name type="scientific">Triparma verrucosa</name>
    <dbReference type="NCBI Taxonomy" id="1606542"/>
    <lineage>
        <taxon>Eukaryota</taxon>
        <taxon>Sar</taxon>
        <taxon>Stramenopiles</taxon>
        <taxon>Ochrophyta</taxon>
        <taxon>Bolidophyceae</taxon>
        <taxon>Parmales</taxon>
        <taxon>Triparmaceae</taxon>
        <taxon>Triparma</taxon>
    </lineage>
</organism>
<dbReference type="PROSITE" id="PS50222">
    <property type="entry name" value="EF_HAND_2"/>
    <property type="match status" value="6"/>
</dbReference>
<feature type="domain" description="EF-hand" evidence="11">
    <location>
        <begin position="1230"/>
        <end position="1265"/>
    </location>
</feature>
<dbReference type="Gene3D" id="1.10.238.10">
    <property type="entry name" value="EF-hand"/>
    <property type="match status" value="3"/>
</dbReference>
<evidence type="ECO:0000313" key="14">
    <source>
        <dbReference type="Proteomes" id="UP001165160"/>
    </source>
</evidence>
<comment type="caution">
    <text evidence="13">The sequence shown here is derived from an EMBL/GenBank/DDBJ whole genome shotgun (WGS) entry which is preliminary data.</text>
</comment>
<dbReference type="InterPro" id="IPR002048">
    <property type="entry name" value="EF_hand_dom"/>
</dbReference>
<feature type="repeat" description="ANK" evidence="7">
    <location>
        <begin position="786"/>
        <end position="818"/>
    </location>
</feature>
<comment type="similarity">
    <text evidence="6">Belongs to the fem-1 family.</text>
</comment>
<feature type="domain" description="EF-hand" evidence="11">
    <location>
        <begin position="1050"/>
        <end position="1085"/>
    </location>
</feature>
<evidence type="ECO:0008006" key="15">
    <source>
        <dbReference type="Google" id="ProtNLM"/>
    </source>
</evidence>
<dbReference type="InterPro" id="IPR036305">
    <property type="entry name" value="RGS_sf"/>
</dbReference>
<feature type="domain" description="ACB" evidence="12">
    <location>
        <begin position="63"/>
        <end position="147"/>
    </location>
</feature>
<feature type="repeat" description="ANK" evidence="7">
    <location>
        <begin position="468"/>
        <end position="500"/>
    </location>
</feature>
<proteinExistence type="inferred from homology"/>
<dbReference type="GO" id="GO:0005509">
    <property type="term" value="F:calcium ion binding"/>
    <property type="evidence" value="ECO:0007669"/>
    <property type="project" value="InterPro"/>
</dbReference>
<gene>
    <name evidence="13" type="ORF">TrVE_jg6355</name>
</gene>
<dbReference type="PROSITE" id="PS00018">
    <property type="entry name" value="EF_HAND_1"/>
    <property type="match status" value="6"/>
</dbReference>
<dbReference type="PROSITE" id="PS50004">
    <property type="entry name" value="C2"/>
    <property type="match status" value="2"/>
</dbReference>
<comment type="pathway">
    <text evidence="1">Protein modification; protein ubiquitination.</text>
</comment>
<dbReference type="EMBL" id="BRXX01000051">
    <property type="protein sequence ID" value="GMH85644.1"/>
    <property type="molecule type" value="Genomic_DNA"/>
</dbReference>
<feature type="domain" description="EF-hand" evidence="11">
    <location>
        <begin position="1188"/>
        <end position="1223"/>
    </location>
</feature>
<dbReference type="SUPFAM" id="SSF48403">
    <property type="entry name" value="Ankyrin repeat"/>
    <property type="match status" value="2"/>
</dbReference>
<keyword evidence="3" id="KW-0833">Ubl conjugation pathway</keyword>
<dbReference type="InterPro" id="IPR036770">
    <property type="entry name" value="Ankyrin_rpt-contain_sf"/>
</dbReference>
<name>A0A9W7BF82_9STRA</name>
<dbReference type="SMART" id="SM00054">
    <property type="entry name" value="EFh"/>
    <property type="match status" value="6"/>
</dbReference>
<dbReference type="Pfam" id="PF00168">
    <property type="entry name" value="C2"/>
    <property type="match status" value="2"/>
</dbReference>
<evidence type="ECO:0000256" key="1">
    <source>
        <dbReference type="ARBA" id="ARBA00004906"/>
    </source>
</evidence>
<dbReference type="Pfam" id="PF13499">
    <property type="entry name" value="EF-hand_7"/>
    <property type="match status" value="3"/>
</dbReference>
<dbReference type="InterPro" id="IPR014352">
    <property type="entry name" value="FERM/acyl-CoA-bd_prot_sf"/>
</dbReference>
<dbReference type="PANTHER" id="PTHR24173">
    <property type="entry name" value="ANKYRIN REPEAT CONTAINING"/>
    <property type="match status" value="1"/>
</dbReference>
<feature type="domain" description="EF-hand" evidence="11">
    <location>
        <begin position="1275"/>
        <end position="1310"/>
    </location>
</feature>
<dbReference type="InterPro" id="IPR035892">
    <property type="entry name" value="C2_domain_sf"/>
</dbReference>
<feature type="domain" description="EF-hand" evidence="11">
    <location>
        <begin position="1142"/>
        <end position="1177"/>
    </location>
</feature>
<dbReference type="GO" id="GO:0000062">
    <property type="term" value="F:fatty-acyl-CoA binding"/>
    <property type="evidence" value="ECO:0007669"/>
    <property type="project" value="InterPro"/>
</dbReference>
<dbReference type="PROSITE" id="PS51228">
    <property type="entry name" value="ACB_2"/>
    <property type="match status" value="1"/>
</dbReference>